<dbReference type="Pfam" id="PF01063">
    <property type="entry name" value="Aminotran_4"/>
    <property type="match status" value="1"/>
</dbReference>
<protein>
    <submittedName>
        <fullName evidence="2">Branched-chain amino acid aminotransferase</fullName>
    </submittedName>
</protein>
<dbReference type="Gene3D" id="3.30.470.10">
    <property type="match status" value="1"/>
</dbReference>
<dbReference type="GO" id="GO:0046394">
    <property type="term" value="P:carboxylic acid biosynthetic process"/>
    <property type="evidence" value="ECO:0007669"/>
    <property type="project" value="UniProtKB-ARBA"/>
</dbReference>
<dbReference type="PANTHER" id="PTHR42743">
    <property type="entry name" value="AMINO-ACID AMINOTRANSFERASE"/>
    <property type="match status" value="1"/>
</dbReference>
<accession>A0A1M4XTI1</accession>
<gene>
    <name evidence="2" type="ORF">SAMN05444274_103121</name>
</gene>
<dbReference type="RefSeq" id="WP_073000118.1">
    <property type="nucleotide sequence ID" value="NZ_FQUM01000003.1"/>
</dbReference>
<dbReference type="InterPro" id="IPR036038">
    <property type="entry name" value="Aminotransferase-like"/>
</dbReference>
<dbReference type="InterPro" id="IPR001544">
    <property type="entry name" value="Aminotrans_IV"/>
</dbReference>
<evidence type="ECO:0000313" key="3">
    <source>
        <dbReference type="Proteomes" id="UP000184164"/>
    </source>
</evidence>
<name>A0A1M4XTI1_9BACT</name>
<comment type="similarity">
    <text evidence="1">Belongs to the class-IV pyridoxal-phosphate-dependent aminotransferase family.</text>
</comment>
<dbReference type="STRING" id="1484053.SAMN05444274_103121"/>
<dbReference type="SUPFAM" id="SSF56752">
    <property type="entry name" value="D-aminoacid aminotransferase-like PLP-dependent enzymes"/>
    <property type="match status" value="1"/>
</dbReference>
<keyword evidence="2" id="KW-0032">Aminotransferase</keyword>
<proteinExistence type="inferred from homology"/>
<evidence type="ECO:0000256" key="1">
    <source>
        <dbReference type="ARBA" id="ARBA00009320"/>
    </source>
</evidence>
<dbReference type="Gene3D" id="3.20.10.10">
    <property type="entry name" value="D-amino Acid Aminotransferase, subunit A, domain 2"/>
    <property type="match status" value="1"/>
</dbReference>
<organism evidence="2 3">
    <name type="scientific">Mariniphaga anaerophila</name>
    <dbReference type="NCBI Taxonomy" id="1484053"/>
    <lineage>
        <taxon>Bacteria</taxon>
        <taxon>Pseudomonadati</taxon>
        <taxon>Bacteroidota</taxon>
        <taxon>Bacteroidia</taxon>
        <taxon>Marinilabiliales</taxon>
        <taxon>Prolixibacteraceae</taxon>
        <taxon>Mariniphaga</taxon>
    </lineage>
</organism>
<sequence>MEFLITNGHIERKNETNLNHLLTDTEFRLSQKAWYGYGGIPFFYENLAQIKEQAEALALPFPKEFKDEHELFRLTKRMLNKNKLYRSGYVHFQLFWKEKQVQTLITANAFPEFDFPFSETGVLVTFSSLSKNSKSAFNRFPFFNETLWQAGLSEIHQNPFQQVIFLNENDWVCESLHSNIFLIKENELITPALASGCYFDVLRPHILKAAKQAGLNISEPTNFDKTKTLDADEIFVASESVGIQWVLGIENKRFLHDGSKEIYNLLINSLQPNS</sequence>
<dbReference type="EMBL" id="FQUM01000003">
    <property type="protein sequence ID" value="SHE96914.1"/>
    <property type="molecule type" value="Genomic_DNA"/>
</dbReference>
<dbReference type="InterPro" id="IPR043132">
    <property type="entry name" value="BCAT-like_C"/>
</dbReference>
<dbReference type="InterPro" id="IPR043131">
    <property type="entry name" value="BCAT-like_N"/>
</dbReference>
<evidence type="ECO:0000313" key="2">
    <source>
        <dbReference type="EMBL" id="SHE96914.1"/>
    </source>
</evidence>
<dbReference type="InterPro" id="IPR050571">
    <property type="entry name" value="Class-IV_PLP-Dep_Aminotrnsfr"/>
</dbReference>
<keyword evidence="2" id="KW-0808">Transferase</keyword>
<keyword evidence="3" id="KW-1185">Reference proteome</keyword>
<dbReference type="Proteomes" id="UP000184164">
    <property type="component" value="Unassembled WGS sequence"/>
</dbReference>
<dbReference type="AlphaFoldDB" id="A0A1M4XTI1"/>
<dbReference type="OrthoDB" id="9805628at2"/>
<dbReference type="GO" id="GO:0008483">
    <property type="term" value="F:transaminase activity"/>
    <property type="evidence" value="ECO:0007669"/>
    <property type="project" value="UniProtKB-KW"/>
</dbReference>
<reference evidence="2 3" key="1">
    <citation type="submission" date="2016-11" db="EMBL/GenBank/DDBJ databases">
        <authorList>
            <person name="Jaros S."/>
            <person name="Januszkiewicz K."/>
            <person name="Wedrychowicz H."/>
        </authorList>
    </citation>
    <scope>NUCLEOTIDE SEQUENCE [LARGE SCALE GENOMIC DNA]</scope>
    <source>
        <strain evidence="2 3">DSM 26910</strain>
    </source>
</reference>
<dbReference type="PANTHER" id="PTHR42743:SF13">
    <property type="entry name" value="P-LOOP CONTAINING NUCLEOSIDE TRIPHOSPHATE HYDROLASE PROTEIN"/>
    <property type="match status" value="1"/>
</dbReference>